<name>A0ABR5AUT4_BACBA</name>
<evidence type="ECO:0000313" key="3">
    <source>
        <dbReference type="Proteomes" id="UP000031982"/>
    </source>
</evidence>
<evidence type="ECO:0000256" key="1">
    <source>
        <dbReference type="SAM" id="Phobius"/>
    </source>
</evidence>
<organism evidence="2 3">
    <name type="scientific">Bacillus badius</name>
    <dbReference type="NCBI Taxonomy" id="1455"/>
    <lineage>
        <taxon>Bacteria</taxon>
        <taxon>Bacillati</taxon>
        <taxon>Bacillota</taxon>
        <taxon>Bacilli</taxon>
        <taxon>Bacillales</taxon>
        <taxon>Bacillaceae</taxon>
        <taxon>Pseudobacillus</taxon>
    </lineage>
</organism>
<evidence type="ECO:0000313" key="2">
    <source>
        <dbReference type="EMBL" id="KIL78522.1"/>
    </source>
</evidence>
<keyword evidence="3" id="KW-1185">Reference proteome</keyword>
<feature type="transmembrane region" description="Helical" evidence="1">
    <location>
        <begin position="41"/>
        <end position="57"/>
    </location>
</feature>
<comment type="caution">
    <text evidence="2">The sequence shown here is derived from an EMBL/GenBank/DDBJ whole genome shotgun (WGS) entry which is preliminary data.</text>
</comment>
<keyword evidence="1" id="KW-0472">Membrane</keyword>
<keyword evidence="1" id="KW-1133">Transmembrane helix</keyword>
<accession>A0ABR5AUT4</accession>
<reference evidence="2 3" key="1">
    <citation type="submission" date="2015-01" db="EMBL/GenBank/DDBJ databases">
        <title>Genome Assembly of Bacillus badius MTCC 1458.</title>
        <authorList>
            <person name="Verma A."/>
            <person name="Khatri I."/>
            <person name="Mual P."/>
            <person name="Subramanian S."/>
            <person name="Krishnamurthi S."/>
        </authorList>
    </citation>
    <scope>NUCLEOTIDE SEQUENCE [LARGE SCALE GENOMIC DNA]</scope>
    <source>
        <strain evidence="2 3">MTCC 1458</strain>
    </source>
</reference>
<proteinExistence type="predicted"/>
<gene>
    <name evidence="2" type="ORF">SD77_4202</name>
</gene>
<sequence length="58" mass="7091">MSFLYFRSPSLSFLSLLPLQENVLKKQKREWLFLLPLPKKTFFLYFIPYIMLIAYNNK</sequence>
<keyword evidence="1" id="KW-0812">Transmembrane</keyword>
<dbReference type="Proteomes" id="UP000031982">
    <property type="component" value="Unassembled WGS sequence"/>
</dbReference>
<protein>
    <submittedName>
        <fullName evidence="2">Uncharacterized protein</fullName>
    </submittedName>
</protein>
<dbReference type="EMBL" id="JXLP01000009">
    <property type="protein sequence ID" value="KIL78522.1"/>
    <property type="molecule type" value="Genomic_DNA"/>
</dbReference>